<dbReference type="FunFam" id="1.10.287.70:FF:000061">
    <property type="entry name" value="Sodium leak channel non-selective protein"/>
    <property type="match status" value="1"/>
</dbReference>
<name>A0A8S4DHT0_PLUXY</name>
<feature type="domain" description="Ion transport" evidence="24">
    <location>
        <begin position="394"/>
        <end position="433"/>
    </location>
</feature>
<reference evidence="25" key="1">
    <citation type="submission" date="2020-11" db="EMBL/GenBank/DDBJ databases">
        <authorList>
            <person name="Whiteford S."/>
        </authorList>
    </citation>
    <scope>NUCLEOTIDE SEQUENCE</scope>
</reference>
<keyword evidence="12 23" id="KW-0472">Membrane</keyword>
<dbReference type="GO" id="GO:0032230">
    <property type="term" value="P:positive regulation of synaptic transmission, GABAergic"/>
    <property type="evidence" value="ECO:0007669"/>
    <property type="project" value="TreeGrafter"/>
</dbReference>
<protein>
    <recommendedName>
        <fullName evidence="19">Sodium leak channel NALCN</fullName>
    </recommendedName>
    <alternativeName>
        <fullName evidence="20">Sodium leak channel non-selective protein</fullName>
    </alternativeName>
    <alternativeName>
        <fullName evidence="21">Voltage gated channel-like protein 1</fullName>
    </alternativeName>
</protein>
<feature type="region of interest" description="Disordered" evidence="22">
    <location>
        <begin position="732"/>
        <end position="840"/>
    </location>
</feature>
<keyword evidence="13" id="KW-1015">Disulfide bond</keyword>
<evidence type="ECO:0000256" key="9">
    <source>
        <dbReference type="ARBA" id="ARBA00023053"/>
    </source>
</evidence>
<evidence type="ECO:0000259" key="24">
    <source>
        <dbReference type="Pfam" id="PF00520"/>
    </source>
</evidence>
<keyword evidence="16" id="KW-0407">Ion channel</keyword>
<dbReference type="FunFam" id="1.10.238.10:FF:000080">
    <property type="entry name" value="Sodium leak channel non-selective protein"/>
    <property type="match status" value="1"/>
</dbReference>
<keyword evidence="6" id="KW-0677">Repeat</keyword>
<keyword evidence="3" id="KW-0894">Sodium channel</keyword>
<feature type="transmembrane region" description="Helical" evidence="23">
    <location>
        <begin position="145"/>
        <end position="163"/>
    </location>
</feature>
<evidence type="ECO:0000313" key="25">
    <source>
        <dbReference type="EMBL" id="CAG9099355.1"/>
    </source>
</evidence>
<feature type="transmembrane region" description="Helical" evidence="23">
    <location>
        <begin position="393"/>
        <end position="423"/>
    </location>
</feature>
<evidence type="ECO:0000256" key="20">
    <source>
        <dbReference type="ARBA" id="ARBA00081688"/>
    </source>
</evidence>
<evidence type="ECO:0000256" key="13">
    <source>
        <dbReference type="ARBA" id="ARBA00023157"/>
    </source>
</evidence>
<comment type="caution">
    <text evidence="25">The sequence shown here is derived from an EMBL/GenBank/DDBJ whole genome shotgun (WGS) entry which is preliminary data.</text>
</comment>
<evidence type="ECO:0000256" key="2">
    <source>
        <dbReference type="ARBA" id="ARBA00022448"/>
    </source>
</evidence>
<evidence type="ECO:0000256" key="18">
    <source>
        <dbReference type="ARBA" id="ARBA00061650"/>
    </source>
</evidence>
<evidence type="ECO:0000256" key="16">
    <source>
        <dbReference type="ARBA" id="ARBA00023303"/>
    </source>
</evidence>
<dbReference type="Proteomes" id="UP000653454">
    <property type="component" value="Unassembled WGS sequence"/>
</dbReference>
<dbReference type="Pfam" id="PF00520">
    <property type="entry name" value="Ion_trans"/>
    <property type="match status" value="3"/>
</dbReference>
<keyword evidence="26" id="KW-1185">Reference proteome</keyword>
<evidence type="ECO:0000256" key="23">
    <source>
        <dbReference type="SAM" id="Phobius"/>
    </source>
</evidence>
<keyword evidence="4" id="KW-1003">Cell membrane</keyword>
<evidence type="ECO:0000256" key="5">
    <source>
        <dbReference type="ARBA" id="ARBA00022692"/>
    </source>
</evidence>
<dbReference type="Gene3D" id="1.10.287.70">
    <property type="match status" value="2"/>
</dbReference>
<dbReference type="GO" id="GO:0032224">
    <property type="term" value="P:positive regulation of synaptic transmission, cholinergic"/>
    <property type="evidence" value="ECO:0007669"/>
    <property type="project" value="TreeGrafter"/>
</dbReference>
<dbReference type="GO" id="GO:0034702">
    <property type="term" value="C:monoatomic ion channel complex"/>
    <property type="evidence" value="ECO:0007669"/>
    <property type="project" value="UniProtKB-KW"/>
</dbReference>
<organism evidence="25 26">
    <name type="scientific">Plutella xylostella</name>
    <name type="common">Diamondback moth</name>
    <name type="synonym">Plutella maculipennis</name>
    <dbReference type="NCBI Taxonomy" id="51655"/>
    <lineage>
        <taxon>Eukaryota</taxon>
        <taxon>Metazoa</taxon>
        <taxon>Ecdysozoa</taxon>
        <taxon>Arthropoda</taxon>
        <taxon>Hexapoda</taxon>
        <taxon>Insecta</taxon>
        <taxon>Pterygota</taxon>
        <taxon>Neoptera</taxon>
        <taxon>Endopterygota</taxon>
        <taxon>Lepidoptera</taxon>
        <taxon>Glossata</taxon>
        <taxon>Ditrysia</taxon>
        <taxon>Yponomeutoidea</taxon>
        <taxon>Plutellidae</taxon>
        <taxon>Plutella</taxon>
    </lineage>
</organism>
<dbReference type="Gene3D" id="1.20.120.350">
    <property type="entry name" value="Voltage-gated potassium channels. Chain C"/>
    <property type="match status" value="1"/>
</dbReference>
<keyword evidence="2" id="KW-0813">Transport</keyword>
<feature type="transmembrane region" description="Helical" evidence="23">
    <location>
        <begin position="266"/>
        <end position="287"/>
    </location>
</feature>
<evidence type="ECO:0000256" key="15">
    <source>
        <dbReference type="ARBA" id="ARBA00023201"/>
    </source>
</evidence>
<feature type="compositionally biased region" description="Polar residues" evidence="22">
    <location>
        <begin position="745"/>
        <end position="776"/>
    </location>
</feature>
<comment type="catalytic activity">
    <reaction evidence="17">
        <text>Na(+)(in) = Na(+)(out)</text>
        <dbReference type="Rhea" id="RHEA:34963"/>
        <dbReference type="ChEBI" id="CHEBI:29101"/>
    </reaction>
</comment>
<keyword evidence="5 23" id="KW-0812">Transmembrane</keyword>
<evidence type="ECO:0000256" key="11">
    <source>
        <dbReference type="ARBA" id="ARBA00023065"/>
    </source>
</evidence>
<feature type="transmembrane region" description="Helical" evidence="23">
    <location>
        <begin position="230"/>
        <end position="246"/>
    </location>
</feature>
<keyword evidence="9" id="KW-0915">Sodium</keyword>
<keyword evidence="8 23" id="KW-1133">Transmembrane helix</keyword>
<keyword evidence="10" id="KW-0175">Coiled coil</keyword>
<evidence type="ECO:0000256" key="4">
    <source>
        <dbReference type="ARBA" id="ARBA00022475"/>
    </source>
</evidence>
<dbReference type="SUPFAM" id="SSF81324">
    <property type="entry name" value="Voltage-gated potassium channels"/>
    <property type="match status" value="1"/>
</dbReference>
<dbReference type="InterPro" id="IPR027359">
    <property type="entry name" value="Volt_channel_dom_sf"/>
</dbReference>
<evidence type="ECO:0000256" key="6">
    <source>
        <dbReference type="ARBA" id="ARBA00022737"/>
    </source>
</evidence>
<feature type="domain" description="Ion transport" evidence="24">
    <location>
        <begin position="17"/>
        <end position="93"/>
    </location>
</feature>
<dbReference type="GO" id="GO:0005886">
    <property type="term" value="C:plasma membrane"/>
    <property type="evidence" value="ECO:0007669"/>
    <property type="project" value="UniProtKB-SubCell"/>
</dbReference>
<feature type="transmembrane region" description="Helical" evidence="23">
    <location>
        <begin position="206"/>
        <end position="224"/>
    </location>
</feature>
<dbReference type="PANTHER" id="PTHR46141:SF1">
    <property type="entry name" value="SODIUM LEAK CHANNEL NALCN"/>
    <property type="match status" value="1"/>
</dbReference>
<evidence type="ECO:0000256" key="17">
    <source>
        <dbReference type="ARBA" id="ARBA00036239"/>
    </source>
</evidence>
<comment type="similarity">
    <text evidence="18">Belongs to the NALCN family.</text>
</comment>
<evidence type="ECO:0000256" key="7">
    <source>
        <dbReference type="ARBA" id="ARBA00022882"/>
    </source>
</evidence>
<evidence type="ECO:0000256" key="19">
    <source>
        <dbReference type="ARBA" id="ARBA00074738"/>
    </source>
</evidence>
<dbReference type="InterPro" id="IPR005821">
    <property type="entry name" value="Ion_trans_dom"/>
</dbReference>
<feature type="domain" description="Ion transport" evidence="24">
    <location>
        <begin position="141"/>
        <end position="372"/>
    </location>
</feature>
<evidence type="ECO:0000256" key="1">
    <source>
        <dbReference type="ARBA" id="ARBA00004651"/>
    </source>
</evidence>
<dbReference type="InterPro" id="IPR028823">
    <property type="entry name" value="NALCN"/>
</dbReference>
<keyword evidence="7" id="KW-0851">Voltage-gated channel</keyword>
<dbReference type="GO" id="GO:0005272">
    <property type="term" value="F:sodium channel activity"/>
    <property type="evidence" value="ECO:0007669"/>
    <property type="project" value="UniProtKB-KW"/>
</dbReference>
<evidence type="ECO:0000313" key="26">
    <source>
        <dbReference type="Proteomes" id="UP000653454"/>
    </source>
</evidence>
<feature type="transmembrane region" description="Helical" evidence="23">
    <location>
        <begin position="353"/>
        <end position="372"/>
    </location>
</feature>
<feature type="transmembrane region" description="Helical" evidence="23">
    <location>
        <begin position="64"/>
        <end position="87"/>
    </location>
</feature>
<evidence type="ECO:0000256" key="3">
    <source>
        <dbReference type="ARBA" id="ARBA00022461"/>
    </source>
</evidence>
<feature type="transmembrane region" description="Helical" evidence="23">
    <location>
        <begin position="175"/>
        <end position="194"/>
    </location>
</feature>
<gene>
    <name evidence="25" type="ORF">PLXY2_LOCUS2049</name>
</gene>
<keyword evidence="15" id="KW-0739">Sodium transport</keyword>
<accession>A0A8S4DHT0</accession>
<keyword evidence="14" id="KW-0325">Glycoprotein</keyword>
<evidence type="ECO:0000256" key="22">
    <source>
        <dbReference type="SAM" id="MobiDB-lite"/>
    </source>
</evidence>
<evidence type="ECO:0000256" key="14">
    <source>
        <dbReference type="ARBA" id="ARBA00023180"/>
    </source>
</evidence>
<evidence type="ECO:0000256" key="10">
    <source>
        <dbReference type="ARBA" id="ARBA00023054"/>
    </source>
</evidence>
<dbReference type="PANTHER" id="PTHR46141">
    <property type="entry name" value="SODIUM LEAK CHANNEL NON-SELECTIVE PROTEIN"/>
    <property type="match status" value="1"/>
</dbReference>
<sequence length="861" mass="98560">MKLRPGLIGTFPFMLVPRVWANPKRFNFDNIGDAMLTLFEVLSFKGWLDVRDVLIKALGPVHAIYIHVYIFLGCMIGLTLFVGVVIANYSENKGTALLTVDQRRWCDLKKRLKIAQPLHLPPRPDGRKVRAFAYDVTQNLTFKRIIAIVVLINSALLAVTWSLESPYTEQLALTSALLTLAFVVEVLFKTVAFTPRGYWQSRRNRYDLLVTVAGCIWIFMHFILKNDLSYFVGFMVVILRFFTITGKHTTLKMLMLTVGVSVCKSFFIIFGMFLLVFFYALAGTIVFGNVKYGEGIGRRANFNSPIHSVAMLFRIVTGEDWNKIMHDCMVAPPYCTPADNYWETDCGNFTASLAYFCTFYVIITYIVLNLLVDPCMVAPPYCTPADNYWETDFGNFTALLAYFCTFYVIITYIVLNLLVAIIMENFSLFYSNEEDALLSYADIRNFQNTWNIVDVHQKGVIPVRKVKFILRLLKGRLECDTHKERLLFKYMCYELERLHNGEDVTFHDVINMLSYRTVDIRKSLQMEELLAREEFEFLIEEEVAKQTIRTWLEGCLKKIRANSSEFEFLIEEEVAKQTIRTWLEGCLKKIRANSSPYSMLLEEFEFLIEEEVAKQTIRTWLEGCLKKIRANSSPYSMLLEEFEFLIEEEVAKQTIRTWLEGCLKKIRANSSPYSMLLEEFEFLIEEEVAKQTIRTWLEGCLNKLYYSKQQTSLIAGLRKTNEQAVDNLTQEKADKEKAEAEAQQTSANAGRTEITESTSQPVMSNLTSSFDSQPKRTVTKPPFKRPGVPSVTAPRPESPIKKYLQPTLSDPHPAMTKKASTVIKASKPSPSPARDEAPPRCAVRDVTAWWSAQLAAAPAGD</sequence>
<evidence type="ECO:0000256" key="21">
    <source>
        <dbReference type="ARBA" id="ARBA00082498"/>
    </source>
</evidence>
<proteinExistence type="inferred from homology"/>
<dbReference type="AlphaFoldDB" id="A0A8S4DHT0"/>
<evidence type="ECO:0000256" key="8">
    <source>
        <dbReference type="ARBA" id="ARBA00022989"/>
    </source>
</evidence>
<dbReference type="Gene3D" id="1.10.238.10">
    <property type="entry name" value="EF-hand"/>
    <property type="match status" value="1"/>
</dbReference>
<evidence type="ECO:0000256" key="12">
    <source>
        <dbReference type="ARBA" id="ARBA00023136"/>
    </source>
</evidence>
<comment type="subcellular location">
    <subcellularLocation>
        <location evidence="1">Cell membrane</location>
        <topology evidence="1">Multi-pass membrane protein</topology>
    </subcellularLocation>
</comment>
<keyword evidence="11" id="KW-0406">Ion transport</keyword>
<dbReference type="EMBL" id="CAJHNJ030000005">
    <property type="protein sequence ID" value="CAG9099355.1"/>
    <property type="molecule type" value="Genomic_DNA"/>
</dbReference>
<dbReference type="FunFam" id="1.10.287.70:FF:000060">
    <property type="entry name" value="Sodium leak channel non-selective protein"/>
    <property type="match status" value="1"/>
</dbReference>